<dbReference type="OrthoDB" id="1544432at2759"/>
<protein>
    <submittedName>
        <fullName evidence="3">FIMBRIN/PLASTIN</fullName>
    </submittedName>
</protein>
<dbReference type="Proteomes" id="UP001151529">
    <property type="component" value="Chromosome 14"/>
</dbReference>
<dbReference type="PANTHER" id="PTHR19961:SF79">
    <property type="entry name" value="FIMBRIN-5"/>
    <property type="match status" value="1"/>
</dbReference>
<dbReference type="EMBL" id="JAPFFL010000016">
    <property type="protein sequence ID" value="KAJ6674585.1"/>
    <property type="molecule type" value="Genomic_DNA"/>
</dbReference>
<dbReference type="GO" id="GO:0032432">
    <property type="term" value="C:actin filament bundle"/>
    <property type="evidence" value="ECO:0007669"/>
    <property type="project" value="TreeGrafter"/>
</dbReference>
<evidence type="ECO:0000256" key="1">
    <source>
        <dbReference type="ARBA" id="ARBA00022737"/>
    </source>
</evidence>
<dbReference type="GO" id="GO:0051015">
    <property type="term" value="F:actin filament binding"/>
    <property type="evidence" value="ECO:0007669"/>
    <property type="project" value="InterPro"/>
</dbReference>
<proteinExistence type="predicted"/>
<dbReference type="AlphaFoldDB" id="A0A9Q0SF63"/>
<keyword evidence="2" id="KW-0009">Actin-binding</keyword>
<evidence type="ECO:0000256" key="2">
    <source>
        <dbReference type="ARBA" id="ARBA00023203"/>
    </source>
</evidence>
<organism evidence="3 4">
    <name type="scientific">Salix viminalis</name>
    <name type="common">Common osier</name>
    <name type="synonym">Basket willow</name>
    <dbReference type="NCBI Taxonomy" id="40686"/>
    <lineage>
        <taxon>Eukaryota</taxon>
        <taxon>Viridiplantae</taxon>
        <taxon>Streptophyta</taxon>
        <taxon>Embryophyta</taxon>
        <taxon>Tracheophyta</taxon>
        <taxon>Spermatophyta</taxon>
        <taxon>Magnoliopsida</taxon>
        <taxon>eudicotyledons</taxon>
        <taxon>Gunneridae</taxon>
        <taxon>Pentapetalae</taxon>
        <taxon>rosids</taxon>
        <taxon>fabids</taxon>
        <taxon>Malpighiales</taxon>
        <taxon>Salicaceae</taxon>
        <taxon>Saliceae</taxon>
        <taxon>Salix</taxon>
    </lineage>
</organism>
<dbReference type="GO" id="GO:0051017">
    <property type="term" value="P:actin filament bundle assembly"/>
    <property type="evidence" value="ECO:0007669"/>
    <property type="project" value="InterPro"/>
</dbReference>
<evidence type="ECO:0000313" key="4">
    <source>
        <dbReference type="Proteomes" id="UP001151529"/>
    </source>
</evidence>
<gene>
    <name evidence="3" type="ORF">OIU85_010827</name>
</gene>
<accession>A0A9Q0SF63</accession>
<keyword evidence="1" id="KW-0677">Repeat</keyword>
<dbReference type="GO" id="GO:0051639">
    <property type="term" value="P:actin filament network formation"/>
    <property type="evidence" value="ECO:0007669"/>
    <property type="project" value="TreeGrafter"/>
</dbReference>
<dbReference type="SUPFAM" id="SSF47473">
    <property type="entry name" value="EF-hand"/>
    <property type="match status" value="1"/>
</dbReference>
<dbReference type="GO" id="GO:0005737">
    <property type="term" value="C:cytoplasm"/>
    <property type="evidence" value="ECO:0007669"/>
    <property type="project" value="TreeGrafter"/>
</dbReference>
<comment type="caution">
    <text evidence="3">The sequence shown here is derived from an EMBL/GenBank/DDBJ whole genome shotgun (WGS) entry which is preliminary data.</text>
</comment>
<dbReference type="InterPro" id="IPR039959">
    <property type="entry name" value="Fimbrin/Plastin"/>
</dbReference>
<dbReference type="GO" id="GO:0005884">
    <property type="term" value="C:actin filament"/>
    <property type="evidence" value="ECO:0007669"/>
    <property type="project" value="TreeGrafter"/>
</dbReference>
<name>A0A9Q0SF63_SALVM</name>
<keyword evidence="4" id="KW-1185">Reference proteome</keyword>
<dbReference type="InterPro" id="IPR011992">
    <property type="entry name" value="EF-hand-dom_pair"/>
</dbReference>
<evidence type="ECO:0000313" key="3">
    <source>
        <dbReference type="EMBL" id="KAJ6674585.1"/>
    </source>
</evidence>
<reference evidence="3" key="1">
    <citation type="submission" date="2022-11" db="EMBL/GenBank/DDBJ databases">
        <authorList>
            <person name="Hyden B.L."/>
            <person name="Feng K."/>
            <person name="Yates T."/>
            <person name="Jawdy S."/>
            <person name="Smart L.B."/>
            <person name="Muchero W."/>
        </authorList>
    </citation>
    <scope>NUCLEOTIDE SEQUENCE</scope>
    <source>
        <tissue evidence="3">Shoot tip</tissue>
    </source>
</reference>
<dbReference type="PANTHER" id="PTHR19961">
    <property type="entry name" value="FIMBRIN/PLASTIN"/>
    <property type="match status" value="1"/>
</dbReference>
<reference evidence="3" key="2">
    <citation type="journal article" date="2023" name="Int. J. Mol. Sci.">
        <title>De Novo Assembly and Annotation of 11 Diverse Shrub Willow (Salix) Genomes Reveals Novel Gene Organization in Sex-Linked Regions.</title>
        <authorList>
            <person name="Hyden B."/>
            <person name="Feng K."/>
            <person name="Yates T.B."/>
            <person name="Jawdy S."/>
            <person name="Cereghino C."/>
            <person name="Smart L.B."/>
            <person name="Muchero W."/>
        </authorList>
    </citation>
    <scope>NUCLEOTIDE SEQUENCE [LARGE SCALE GENOMIC DNA]</scope>
    <source>
        <tissue evidence="3">Shoot tip</tissue>
    </source>
</reference>
<sequence length="88" mass="9939">MSGFVGVLVSDPWLQSQFTQVELRSLKSKFVSTRTRSGRVTVGDLPPIFVKLRAFTEMFDEDGIKAMLGEAGFNMEEELDFESFLKVN</sequence>